<dbReference type="EMBL" id="PDEM01000015">
    <property type="protein sequence ID" value="PHZ85445.1"/>
    <property type="molecule type" value="Genomic_DNA"/>
</dbReference>
<protein>
    <recommendedName>
        <fullName evidence="2">Cell wall hydrolase SleB domain-containing protein</fullName>
    </recommendedName>
</protein>
<dbReference type="InParanoid" id="A0A2G4YSY4"/>
<feature type="transmembrane region" description="Helical" evidence="1">
    <location>
        <begin position="46"/>
        <end position="69"/>
    </location>
</feature>
<dbReference type="Proteomes" id="UP000229730">
    <property type="component" value="Unassembled WGS sequence"/>
</dbReference>
<reference evidence="3 4" key="1">
    <citation type="submission" date="2017-10" db="EMBL/GenBank/DDBJ databases">
        <title>Frigbacter circumglobatus gen. nov. sp. nov., isolated from sediment cultured in situ.</title>
        <authorList>
            <person name="Zhao Z."/>
        </authorList>
    </citation>
    <scope>NUCLEOTIDE SEQUENCE [LARGE SCALE GENOMIC DNA]</scope>
    <source>
        <strain evidence="3 4">ZYL</strain>
    </source>
</reference>
<evidence type="ECO:0000256" key="1">
    <source>
        <dbReference type="SAM" id="Phobius"/>
    </source>
</evidence>
<evidence type="ECO:0000313" key="4">
    <source>
        <dbReference type="Proteomes" id="UP000229730"/>
    </source>
</evidence>
<dbReference type="InterPro" id="IPR011105">
    <property type="entry name" value="Cell_wall_hydrolase_SleB"/>
</dbReference>
<keyword evidence="1" id="KW-0812">Transmembrane</keyword>
<comment type="caution">
    <text evidence="3">The sequence shown here is derived from an EMBL/GenBank/DDBJ whole genome shotgun (WGS) entry which is preliminary data.</text>
</comment>
<dbReference type="Pfam" id="PF07486">
    <property type="entry name" value="Hydrolase_2"/>
    <property type="match status" value="1"/>
</dbReference>
<dbReference type="AlphaFoldDB" id="A0A2G4YSY4"/>
<feature type="domain" description="Cell wall hydrolase SleB" evidence="2">
    <location>
        <begin position="88"/>
        <end position="197"/>
    </location>
</feature>
<proteinExistence type="predicted"/>
<keyword evidence="1" id="KW-1133">Transmembrane helix</keyword>
<name>A0A2G4YSY4_9PROT</name>
<dbReference type="InterPro" id="IPR042047">
    <property type="entry name" value="SleB_dom1"/>
</dbReference>
<sequence length="200" mass="22147">MDQQFYCYPSSQAMRCGSVVKFLSPRAMVLLFISGGAQPRILTCHMMFYSVKNILLIAVVGAGVGRYFYMKNTIDLMARTMWGEGRNQGKAGMLAIGNVIKNRADRGGWFGRSVVDVITKDMQFSAWNIGDPNRAKMMAVTDKDPQFAEALRLANQIMTGKVADNTGGADHYHTAAILPYWASDMPKTAIVGDHIFYRSA</sequence>
<organism evidence="3 4">
    <name type="scientific">Paremcibacter congregatus</name>
    <dbReference type="NCBI Taxonomy" id="2043170"/>
    <lineage>
        <taxon>Bacteria</taxon>
        <taxon>Pseudomonadati</taxon>
        <taxon>Pseudomonadota</taxon>
        <taxon>Alphaproteobacteria</taxon>
        <taxon>Emcibacterales</taxon>
        <taxon>Emcibacteraceae</taxon>
        <taxon>Paremcibacter</taxon>
    </lineage>
</organism>
<evidence type="ECO:0000313" key="3">
    <source>
        <dbReference type="EMBL" id="PHZ85445.1"/>
    </source>
</evidence>
<dbReference type="GO" id="GO:0016787">
    <property type="term" value="F:hydrolase activity"/>
    <property type="evidence" value="ECO:0007669"/>
    <property type="project" value="InterPro"/>
</dbReference>
<accession>A0A2G4YSY4</accession>
<dbReference type="Gene3D" id="1.10.10.2520">
    <property type="entry name" value="Cell wall hydrolase SleB, domain 1"/>
    <property type="match status" value="1"/>
</dbReference>
<keyword evidence="4" id="KW-1185">Reference proteome</keyword>
<keyword evidence="1" id="KW-0472">Membrane</keyword>
<gene>
    <name evidence="3" type="ORF">CRD36_06735</name>
</gene>
<evidence type="ECO:0000259" key="2">
    <source>
        <dbReference type="Pfam" id="PF07486"/>
    </source>
</evidence>